<reference evidence="2" key="1">
    <citation type="submission" date="2013-09" db="EMBL/GenBank/DDBJ databases">
        <title>Corchorus olitorius genome sequencing.</title>
        <authorList>
            <person name="Alam M."/>
            <person name="Haque M.S."/>
            <person name="Islam M.S."/>
            <person name="Emdad E.M."/>
            <person name="Islam M.M."/>
            <person name="Ahmed B."/>
            <person name="Halim A."/>
            <person name="Hossen Q.M.M."/>
            <person name="Hossain M.Z."/>
            <person name="Ahmed R."/>
            <person name="Khan M.M."/>
            <person name="Islam R."/>
            <person name="Rashid M.M."/>
            <person name="Khan S.A."/>
            <person name="Rahman M.S."/>
            <person name="Alam M."/>
            <person name="Yahiya A.S."/>
            <person name="Khan M.S."/>
            <person name="Azam M.S."/>
            <person name="Haque T."/>
            <person name="Lashkar M.Z.H."/>
            <person name="Akhand A.I."/>
            <person name="Morshed G."/>
            <person name="Roy S."/>
            <person name="Uddin K.S."/>
            <person name="Rabeya T."/>
            <person name="Hossain A.S."/>
            <person name="Chowdhury A."/>
            <person name="Snigdha A.R."/>
            <person name="Mortoza M.S."/>
            <person name="Matin S.A."/>
            <person name="Hoque S.M.E."/>
            <person name="Islam M.K."/>
            <person name="Roy D.K."/>
            <person name="Haider R."/>
            <person name="Moosa M.M."/>
            <person name="Elias S.M."/>
            <person name="Hasan A.M."/>
            <person name="Jahan S."/>
            <person name="Shafiuddin M."/>
            <person name="Mahmood N."/>
            <person name="Shommy N.S."/>
        </authorList>
    </citation>
    <scope>NUCLEOTIDE SEQUENCE [LARGE SCALE GENOMIC DNA]</scope>
    <source>
        <strain evidence="2">cv. O-4</strain>
    </source>
</reference>
<name>A0A1R3I915_9ROSI</name>
<evidence type="ECO:0000313" key="1">
    <source>
        <dbReference type="EMBL" id="OMO79059.1"/>
    </source>
</evidence>
<proteinExistence type="predicted"/>
<gene>
    <name evidence="1" type="ORF">COLO4_24584</name>
</gene>
<evidence type="ECO:0000313" key="2">
    <source>
        <dbReference type="Proteomes" id="UP000187203"/>
    </source>
</evidence>
<keyword evidence="2" id="KW-1185">Reference proteome</keyword>
<protein>
    <submittedName>
        <fullName evidence="1">Uncharacterized protein</fullName>
    </submittedName>
</protein>
<dbReference type="EMBL" id="AWUE01018668">
    <property type="protein sequence ID" value="OMO79059.1"/>
    <property type="molecule type" value="Genomic_DNA"/>
</dbReference>
<organism evidence="1 2">
    <name type="scientific">Corchorus olitorius</name>
    <dbReference type="NCBI Taxonomy" id="93759"/>
    <lineage>
        <taxon>Eukaryota</taxon>
        <taxon>Viridiplantae</taxon>
        <taxon>Streptophyta</taxon>
        <taxon>Embryophyta</taxon>
        <taxon>Tracheophyta</taxon>
        <taxon>Spermatophyta</taxon>
        <taxon>Magnoliopsida</taxon>
        <taxon>eudicotyledons</taxon>
        <taxon>Gunneridae</taxon>
        <taxon>Pentapetalae</taxon>
        <taxon>rosids</taxon>
        <taxon>malvids</taxon>
        <taxon>Malvales</taxon>
        <taxon>Malvaceae</taxon>
        <taxon>Grewioideae</taxon>
        <taxon>Apeibeae</taxon>
        <taxon>Corchorus</taxon>
    </lineage>
</organism>
<dbReference type="AlphaFoldDB" id="A0A1R3I915"/>
<dbReference type="Proteomes" id="UP000187203">
    <property type="component" value="Unassembled WGS sequence"/>
</dbReference>
<accession>A0A1R3I915</accession>
<sequence>MAASLGLSGRRGGSAREARVSAWKRKKFEKDEVDEGKMMGRGRAKARLSKDEATGAGVFEFPTSFMEFEIRGC</sequence>
<comment type="caution">
    <text evidence="1">The sequence shown here is derived from an EMBL/GenBank/DDBJ whole genome shotgun (WGS) entry which is preliminary data.</text>
</comment>